<evidence type="ECO:0000256" key="1">
    <source>
        <dbReference type="SAM" id="SignalP"/>
    </source>
</evidence>
<organism evidence="2 3">
    <name type="scientific">Roseobacter cerasinus</name>
    <dbReference type="NCBI Taxonomy" id="2602289"/>
    <lineage>
        <taxon>Bacteria</taxon>
        <taxon>Pseudomonadati</taxon>
        <taxon>Pseudomonadota</taxon>
        <taxon>Alphaproteobacteria</taxon>
        <taxon>Rhodobacterales</taxon>
        <taxon>Roseobacteraceae</taxon>
        <taxon>Roseobacter</taxon>
    </lineage>
</organism>
<reference evidence="2 3" key="1">
    <citation type="submission" date="2019-12" db="EMBL/GenBank/DDBJ databases">
        <title>Roseobacter cerasinus sp. nov., isolated from seawater around aquaculture.</title>
        <authorList>
            <person name="Muramatsu S."/>
            <person name="Takabe Y."/>
            <person name="Mori K."/>
            <person name="Takaichi S."/>
            <person name="Hanada S."/>
        </authorList>
    </citation>
    <scope>NUCLEOTIDE SEQUENCE [LARGE SCALE GENOMIC DNA]</scope>
    <source>
        <strain evidence="2 3">AI77</strain>
    </source>
</reference>
<dbReference type="InterPro" id="IPR010634">
    <property type="entry name" value="DUF1223"/>
</dbReference>
<feature type="signal peptide" evidence="1">
    <location>
        <begin position="1"/>
        <end position="20"/>
    </location>
</feature>
<protein>
    <recommendedName>
        <fullName evidence="4">DUF1223 domain-containing protein</fullName>
    </recommendedName>
</protein>
<keyword evidence="1" id="KW-0732">Signal</keyword>
<dbReference type="SUPFAM" id="SSF52833">
    <property type="entry name" value="Thioredoxin-like"/>
    <property type="match status" value="1"/>
</dbReference>
<accession>A0A640VW21</accession>
<dbReference type="EMBL" id="BLIV01000011">
    <property type="protein sequence ID" value="GFE52343.1"/>
    <property type="molecule type" value="Genomic_DNA"/>
</dbReference>
<evidence type="ECO:0000313" key="3">
    <source>
        <dbReference type="Proteomes" id="UP000436522"/>
    </source>
</evidence>
<gene>
    <name evidence="2" type="ORF">So717_40960</name>
</gene>
<dbReference type="PANTHER" id="PTHR36057:SF1">
    <property type="entry name" value="LIPOPROTEIN LIPID ATTACHMENT SITE-LIKE PROTEIN, PUTATIVE (DUF1223)-RELATED"/>
    <property type="match status" value="1"/>
</dbReference>
<keyword evidence="3" id="KW-1185">Reference proteome</keyword>
<dbReference type="AlphaFoldDB" id="A0A640VW21"/>
<dbReference type="PANTHER" id="PTHR36057">
    <property type="match status" value="1"/>
</dbReference>
<name>A0A640VW21_9RHOB</name>
<feature type="chain" id="PRO_5024986923" description="DUF1223 domain-containing protein" evidence="1">
    <location>
        <begin position="21"/>
        <end position="231"/>
    </location>
</feature>
<sequence length="231" mass="25193">MRCIAKAAAALWMMAAPGLAEDSPVVIELFTSQGCSSCPPADELLHNLAERDDVIALALHVDYWDYIGWKDEFADPRNAERQRAYATVAGRRSIYTPEMIVNGLTDIVGARPMEVAKAIADHQRMAPAVSLQLTRSGDQIQISAKMLKTVGEPMVIHMLRYTPEREARITRGENAGRTITYANVTEDWTVLGEWSGRAPLALAAKAEGDHPVVVLVQASDMGPILAAAQLK</sequence>
<dbReference type="OrthoDB" id="9808254at2"/>
<dbReference type="InterPro" id="IPR036249">
    <property type="entry name" value="Thioredoxin-like_sf"/>
</dbReference>
<comment type="caution">
    <text evidence="2">The sequence shown here is derived from an EMBL/GenBank/DDBJ whole genome shotgun (WGS) entry which is preliminary data.</text>
</comment>
<evidence type="ECO:0000313" key="2">
    <source>
        <dbReference type="EMBL" id="GFE52343.1"/>
    </source>
</evidence>
<dbReference type="Proteomes" id="UP000436522">
    <property type="component" value="Unassembled WGS sequence"/>
</dbReference>
<dbReference type="Pfam" id="PF06764">
    <property type="entry name" value="DUF1223"/>
    <property type="match status" value="1"/>
</dbReference>
<dbReference type="RefSeq" id="WP_159980873.1">
    <property type="nucleotide sequence ID" value="NZ_BLIV01000011.1"/>
</dbReference>
<proteinExistence type="predicted"/>
<evidence type="ECO:0008006" key="4">
    <source>
        <dbReference type="Google" id="ProtNLM"/>
    </source>
</evidence>